<evidence type="ECO:0000256" key="1">
    <source>
        <dbReference type="SAM" id="Phobius"/>
    </source>
</evidence>
<proteinExistence type="predicted"/>
<feature type="transmembrane region" description="Helical" evidence="1">
    <location>
        <begin position="46"/>
        <end position="64"/>
    </location>
</feature>
<protein>
    <submittedName>
        <fullName evidence="2">DUF6653 family protein</fullName>
    </submittedName>
</protein>
<dbReference type="RefSeq" id="WP_125643581.1">
    <property type="nucleotide sequence ID" value="NZ_BMRC01000022.1"/>
</dbReference>
<comment type="caution">
    <text evidence="2">The sequence shown here is derived from an EMBL/GenBank/DDBJ whole genome shotgun (WGS) entry which is preliminary data.</text>
</comment>
<keyword evidence="3" id="KW-1185">Reference proteome</keyword>
<dbReference type="Pfam" id="PF20358">
    <property type="entry name" value="DUF6653"/>
    <property type="match status" value="1"/>
</dbReference>
<gene>
    <name evidence="2" type="ORF">ACFFV7_48735</name>
</gene>
<accession>A0ABV5IX49</accession>
<dbReference type="EMBL" id="JBHMEI010000095">
    <property type="protein sequence ID" value="MFB9209145.1"/>
    <property type="molecule type" value="Genomic_DNA"/>
</dbReference>
<evidence type="ECO:0000313" key="3">
    <source>
        <dbReference type="Proteomes" id="UP001589647"/>
    </source>
</evidence>
<sequence>MKLTQAAAATFGLNDDSWKRHANAWSVWTRMAGLAPILLPIYFRDALGWWAPAPIAAGVIWMWLNPHAFKPVYEPRSWAEKGIYGEKMYAADHSLAAEAHRPALRWLIAMAALGAAIMVYGLVRVEAWPAVFGWALIFISQLWQIDRFVAIYEEGLRRAAADGNAE</sequence>
<name>A0ABV5IX49_9ACTN</name>
<organism evidence="2 3">
    <name type="scientific">Nonomuraea spiralis</name>
    <dbReference type="NCBI Taxonomy" id="46182"/>
    <lineage>
        <taxon>Bacteria</taxon>
        <taxon>Bacillati</taxon>
        <taxon>Actinomycetota</taxon>
        <taxon>Actinomycetes</taxon>
        <taxon>Streptosporangiales</taxon>
        <taxon>Streptosporangiaceae</taxon>
        <taxon>Nonomuraea</taxon>
    </lineage>
</organism>
<keyword evidence="1" id="KW-0472">Membrane</keyword>
<dbReference type="Proteomes" id="UP001589647">
    <property type="component" value="Unassembled WGS sequence"/>
</dbReference>
<evidence type="ECO:0000313" key="2">
    <source>
        <dbReference type="EMBL" id="MFB9209145.1"/>
    </source>
</evidence>
<dbReference type="InterPro" id="IPR046595">
    <property type="entry name" value="DUF6653"/>
</dbReference>
<keyword evidence="1" id="KW-0812">Transmembrane</keyword>
<keyword evidence="1" id="KW-1133">Transmembrane helix</keyword>
<feature type="transmembrane region" description="Helical" evidence="1">
    <location>
        <begin position="103"/>
        <end position="121"/>
    </location>
</feature>
<reference evidence="2 3" key="1">
    <citation type="submission" date="2024-09" db="EMBL/GenBank/DDBJ databases">
        <authorList>
            <person name="Sun Q."/>
            <person name="Mori K."/>
        </authorList>
    </citation>
    <scope>NUCLEOTIDE SEQUENCE [LARGE SCALE GENOMIC DNA]</scope>
    <source>
        <strain evidence="2 3">CCM 3426</strain>
    </source>
</reference>